<evidence type="ECO:0000313" key="3">
    <source>
        <dbReference type="Proteomes" id="UP001419268"/>
    </source>
</evidence>
<evidence type="ECO:0000256" key="1">
    <source>
        <dbReference type="SAM" id="Coils"/>
    </source>
</evidence>
<dbReference type="Proteomes" id="UP001419268">
    <property type="component" value="Unassembled WGS sequence"/>
</dbReference>
<keyword evidence="1" id="KW-0175">Coiled coil</keyword>
<name>A0AAP0HQ36_9MAGN</name>
<comment type="caution">
    <text evidence="2">The sequence shown here is derived from an EMBL/GenBank/DDBJ whole genome shotgun (WGS) entry which is preliminary data.</text>
</comment>
<dbReference type="InterPro" id="IPR053327">
    <property type="entry name" value="KIP"/>
</dbReference>
<organism evidence="2 3">
    <name type="scientific">Stephania cephalantha</name>
    <dbReference type="NCBI Taxonomy" id="152367"/>
    <lineage>
        <taxon>Eukaryota</taxon>
        <taxon>Viridiplantae</taxon>
        <taxon>Streptophyta</taxon>
        <taxon>Embryophyta</taxon>
        <taxon>Tracheophyta</taxon>
        <taxon>Spermatophyta</taxon>
        <taxon>Magnoliopsida</taxon>
        <taxon>Ranunculales</taxon>
        <taxon>Menispermaceae</taxon>
        <taxon>Menispermoideae</taxon>
        <taxon>Cissampelideae</taxon>
        <taxon>Stephania</taxon>
    </lineage>
</organism>
<dbReference type="EMBL" id="JBBNAG010000011">
    <property type="protein sequence ID" value="KAK9094694.1"/>
    <property type="molecule type" value="Genomic_DNA"/>
</dbReference>
<dbReference type="PANTHER" id="PTHR36001:SF2">
    <property type="entry name" value="CTAGE FAMILY PROTEIN-RELATED"/>
    <property type="match status" value="1"/>
</dbReference>
<protein>
    <submittedName>
        <fullName evidence="2">Uncharacterized protein</fullName>
    </submittedName>
</protein>
<evidence type="ECO:0000313" key="2">
    <source>
        <dbReference type="EMBL" id="KAK9094694.1"/>
    </source>
</evidence>
<reference evidence="2 3" key="1">
    <citation type="submission" date="2024-01" db="EMBL/GenBank/DDBJ databases">
        <title>Genome assemblies of Stephania.</title>
        <authorList>
            <person name="Yang L."/>
        </authorList>
    </citation>
    <scope>NUCLEOTIDE SEQUENCE [LARGE SCALE GENOMIC DNA]</scope>
    <source>
        <strain evidence="2">JXDWG</strain>
        <tissue evidence="2">Leaf</tissue>
    </source>
</reference>
<feature type="coiled-coil region" evidence="1">
    <location>
        <begin position="14"/>
        <end position="97"/>
    </location>
</feature>
<feature type="coiled-coil region" evidence="1">
    <location>
        <begin position="192"/>
        <end position="239"/>
    </location>
</feature>
<keyword evidence="3" id="KW-1185">Reference proteome</keyword>
<accession>A0AAP0HQ36</accession>
<dbReference type="PANTHER" id="PTHR36001">
    <property type="entry name" value="CTAGE FAMILY PROTEIN-RELATED"/>
    <property type="match status" value="1"/>
</dbReference>
<proteinExistence type="predicted"/>
<sequence length="275" mass="31355">MADAEFQKDLLCILRDVAAEKHEGERRVANLKKRVEELRSELESANSAKEKVKYAKEVAEQELMRSKVELALTEASIKSLEKRISEYQGQLAKIGSEIGVLKYEENAERDEFIREMLELRERIRNSQKPVDQTVGEDKITKVSTDDDGTKVEGELAANDLQTIVMDMKDKLKHLVSQTDEAQCEYQEKMKFYNEVQQKLLNLKRRNSLLNEMVKVMKELQELTRQTTEQEETCTSLSEELQKQCACPTCHLVNVGSLGGILQDNYSGSGVSDAQM</sequence>
<gene>
    <name evidence="2" type="ORF">Scep_026163</name>
</gene>
<dbReference type="AlphaFoldDB" id="A0AAP0HQ36"/>